<dbReference type="EMBL" id="CAJVPY010034150">
    <property type="protein sequence ID" value="CAG8799710.1"/>
    <property type="molecule type" value="Genomic_DNA"/>
</dbReference>
<protein>
    <submittedName>
        <fullName evidence="1">6188_t:CDS:1</fullName>
    </submittedName>
</protein>
<organism evidence="1 2">
    <name type="scientific">Dentiscutata erythropus</name>
    <dbReference type="NCBI Taxonomy" id="1348616"/>
    <lineage>
        <taxon>Eukaryota</taxon>
        <taxon>Fungi</taxon>
        <taxon>Fungi incertae sedis</taxon>
        <taxon>Mucoromycota</taxon>
        <taxon>Glomeromycotina</taxon>
        <taxon>Glomeromycetes</taxon>
        <taxon>Diversisporales</taxon>
        <taxon>Gigasporaceae</taxon>
        <taxon>Dentiscutata</taxon>
    </lineage>
</organism>
<accession>A0A9N9P8A2</accession>
<keyword evidence="2" id="KW-1185">Reference proteome</keyword>
<evidence type="ECO:0000313" key="1">
    <source>
        <dbReference type="EMBL" id="CAG8799710.1"/>
    </source>
</evidence>
<evidence type="ECO:0000313" key="2">
    <source>
        <dbReference type="Proteomes" id="UP000789405"/>
    </source>
</evidence>
<dbReference type="Proteomes" id="UP000789405">
    <property type="component" value="Unassembled WGS sequence"/>
</dbReference>
<feature type="non-terminal residue" evidence="1">
    <location>
        <position position="1"/>
    </location>
</feature>
<dbReference type="AlphaFoldDB" id="A0A9N9P8A2"/>
<gene>
    <name evidence="1" type="ORF">DERYTH_LOCUS23117</name>
</gene>
<name>A0A9N9P8A2_9GLOM</name>
<comment type="caution">
    <text evidence="1">The sequence shown here is derived from an EMBL/GenBank/DDBJ whole genome shotgun (WGS) entry which is preliminary data.</text>
</comment>
<proteinExistence type="predicted"/>
<sequence>NSASFPGNSGFFSPARHSNALGKQNTITVSICNTPQHLLMSDNY</sequence>
<reference evidence="1" key="1">
    <citation type="submission" date="2021-06" db="EMBL/GenBank/DDBJ databases">
        <authorList>
            <person name="Kallberg Y."/>
            <person name="Tangrot J."/>
            <person name="Rosling A."/>
        </authorList>
    </citation>
    <scope>NUCLEOTIDE SEQUENCE</scope>
    <source>
        <strain evidence="1">MA453B</strain>
    </source>
</reference>